<organism evidence="1 2">
    <name type="scientific">Dentiscutata erythropus</name>
    <dbReference type="NCBI Taxonomy" id="1348616"/>
    <lineage>
        <taxon>Eukaryota</taxon>
        <taxon>Fungi</taxon>
        <taxon>Fungi incertae sedis</taxon>
        <taxon>Mucoromycota</taxon>
        <taxon>Glomeromycotina</taxon>
        <taxon>Glomeromycetes</taxon>
        <taxon>Diversisporales</taxon>
        <taxon>Gigasporaceae</taxon>
        <taxon>Dentiscutata</taxon>
    </lineage>
</organism>
<comment type="caution">
    <text evidence="1">The sequence shown here is derived from an EMBL/GenBank/DDBJ whole genome shotgun (WGS) entry which is preliminary data.</text>
</comment>
<dbReference type="EMBL" id="CAJVPY010058160">
    <property type="protein sequence ID" value="CAG8819592.1"/>
    <property type="molecule type" value="Genomic_DNA"/>
</dbReference>
<reference evidence="1" key="1">
    <citation type="submission" date="2021-06" db="EMBL/GenBank/DDBJ databases">
        <authorList>
            <person name="Kallberg Y."/>
            <person name="Tangrot J."/>
            <person name="Rosling A."/>
        </authorList>
    </citation>
    <scope>NUCLEOTIDE SEQUENCE</scope>
    <source>
        <strain evidence="1">MA453B</strain>
    </source>
</reference>
<dbReference type="Proteomes" id="UP000789405">
    <property type="component" value="Unassembled WGS sequence"/>
</dbReference>
<evidence type="ECO:0000313" key="1">
    <source>
        <dbReference type="EMBL" id="CAG8819592.1"/>
    </source>
</evidence>
<proteinExistence type="predicted"/>
<evidence type="ECO:0000313" key="2">
    <source>
        <dbReference type="Proteomes" id="UP000789405"/>
    </source>
</evidence>
<dbReference type="AlphaFoldDB" id="A0A9N9PGW1"/>
<feature type="non-terminal residue" evidence="1">
    <location>
        <position position="40"/>
    </location>
</feature>
<accession>A0A9N9PGW1</accession>
<keyword evidence="2" id="KW-1185">Reference proteome</keyword>
<sequence>ELELELENDESTEPIYTTIQVGNTFSQLDKQLIANIKIEN</sequence>
<gene>
    <name evidence="1" type="ORF">DERYTH_LOCUS26807</name>
</gene>
<protein>
    <submittedName>
        <fullName evidence="1">15928_t:CDS:1</fullName>
    </submittedName>
</protein>
<feature type="non-terminal residue" evidence="1">
    <location>
        <position position="1"/>
    </location>
</feature>
<name>A0A9N9PGW1_9GLOM</name>